<name>A0ABT9EMC1_9SPHN</name>
<dbReference type="Pfam" id="PF02738">
    <property type="entry name" value="MoCoBD_1"/>
    <property type="match status" value="1"/>
</dbReference>
<protein>
    <submittedName>
        <fullName evidence="3">Molybdopterin-dependent oxidoreductase</fullName>
    </submittedName>
</protein>
<dbReference type="PANTHER" id="PTHR47495:SF1">
    <property type="entry name" value="BLL3820 PROTEIN"/>
    <property type="match status" value="1"/>
</dbReference>
<gene>
    <name evidence="3" type="ORF">Q5H91_12120</name>
</gene>
<dbReference type="InterPro" id="IPR000674">
    <property type="entry name" value="Ald_Oxase/Xan_DH_a/b"/>
</dbReference>
<dbReference type="InterPro" id="IPR052516">
    <property type="entry name" value="N-heterocyclic_Hydroxylase"/>
</dbReference>
<comment type="caution">
    <text evidence="3">The sequence shown here is derived from an EMBL/GenBank/DDBJ whole genome shotgun (WGS) entry which is preliminary data.</text>
</comment>
<sequence>MTAITRRGVLIGGGVGMGLVAAWGLWPRVYAPTLVANPGEHILGAWLKVGEDGRVTIAVPQVEYGQGSWTGLAQIAADELGADWRTVGVEPAPLNPLYANPLGTDDLLEGMPNRWPAGDDRSATPAPMLTAASSSIRMFEEPLRAAAAAARAVLCMAAAARWDADWTDLSAEGGFVLLGKRRLRFAELAADAARLTAPDPLPIGVAGAGKLAGQPLPRLDAPAKVDGSTNYAADIRLPDMVHVAVRQAPPGDSRLVSVDRAAANTIRGLVKLVERPGWVAAAANTGWAAMRALDAARPRFATSGPVIDDRLIDAALTAALAGEGQRIAAAGDLNATFRGATLFTATYRADAGVHAAIETPAAAAVLRDDRLELWVQTAAPQRTRAAAAGAAGLSLDAVILHPMQLGGDAGAALDPTVAEQAAILAVELKRPVSVTWSRGEALLHDRYRPPAMAKLAARLGQGGAITGWQAKIAAPATGRALAASLRPDMGAAMALRLDPADRYVVGGAVPPYRIPAYAIDHHPADLALPTGHLRGGAHGYTCFFTECFLDELAHAARSEPVSYRIGMLGGEPRLARCLSTAASLGGWGGGVAGSGQGIAAHAFRGSYIAVMAEAHRGADGRTVVDRLVAAVDCGRVVNPDLVRQQIEGGLVYGLAQALGASTGFTRGLATARGFDTLWLPRLADTPDITVELIRSDEAPGGVAEIAVPPVAPAIANALQSSTGYRIRRLPLRVA</sequence>
<dbReference type="EMBL" id="JAUUDS010000006">
    <property type="protein sequence ID" value="MDP1027961.1"/>
    <property type="molecule type" value="Genomic_DNA"/>
</dbReference>
<organism evidence="3 4">
    <name type="scientific">Sphingomonas aurea</name>
    <dbReference type="NCBI Taxonomy" id="3063994"/>
    <lineage>
        <taxon>Bacteria</taxon>
        <taxon>Pseudomonadati</taxon>
        <taxon>Pseudomonadota</taxon>
        <taxon>Alphaproteobacteria</taxon>
        <taxon>Sphingomonadales</taxon>
        <taxon>Sphingomonadaceae</taxon>
        <taxon>Sphingomonas</taxon>
    </lineage>
</organism>
<feature type="transmembrane region" description="Helical" evidence="1">
    <location>
        <begin position="7"/>
        <end position="26"/>
    </location>
</feature>
<dbReference type="PIRSF" id="PIRSF036389">
    <property type="entry name" value="IOR_B"/>
    <property type="match status" value="1"/>
</dbReference>
<reference evidence="3 4" key="1">
    <citation type="submission" date="2023-07" db="EMBL/GenBank/DDBJ databases">
        <authorList>
            <person name="Kim M.K."/>
        </authorList>
    </citation>
    <scope>NUCLEOTIDE SEQUENCE [LARGE SCALE GENOMIC DNA]</scope>
    <source>
        <strain evidence="3 4">KR1UV-12</strain>
    </source>
</reference>
<accession>A0ABT9EMC1</accession>
<feature type="domain" description="Aldehyde oxidase/xanthine dehydrogenase a/b hammerhead" evidence="2">
    <location>
        <begin position="226"/>
        <end position="304"/>
    </location>
</feature>
<evidence type="ECO:0000259" key="2">
    <source>
        <dbReference type="SMART" id="SM01008"/>
    </source>
</evidence>
<dbReference type="InterPro" id="IPR012368">
    <property type="entry name" value="OxRdtase_Mopterin-bd_su_IorB"/>
</dbReference>
<dbReference type="Gene3D" id="3.90.1170.50">
    <property type="entry name" value="Aldehyde oxidase/xanthine dehydrogenase, a/b hammerhead"/>
    <property type="match status" value="1"/>
</dbReference>
<keyword evidence="4" id="KW-1185">Reference proteome</keyword>
<dbReference type="Pfam" id="PF20256">
    <property type="entry name" value="MoCoBD_2"/>
    <property type="match status" value="2"/>
</dbReference>
<keyword evidence="1" id="KW-0812">Transmembrane</keyword>
<evidence type="ECO:0000256" key="1">
    <source>
        <dbReference type="SAM" id="Phobius"/>
    </source>
</evidence>
<dbReference type="SUPFAM" id="SSF56003">
    <property type="entry name" value="Molybdenum cofactor-binding domain"/>
    <property type="match status" value="2"/>
</dbReference>
<evidence type="ECO:0000313" key="4">
    <source>
        <dbReference type="Proteomes" id="UP001230685"/>
    </source>
</evidence>
<dbReference type="InterPro" id="IPR006311">
    <property type="entry name" value="TAT_signal"/>
</dbReference>
<keyword evidence="1" id="KW-1133">Transmembrane helix</keyword>
<dbReference type="InterPro" id="IPR037165">
    <property type="entry name" value="AldOxase/xan_DH_Mopterin-bd_sf"/>
</dbReference>
<dbReference type="PANTHER" id="PTHR47495">
    <property type="entry name" value="ALDEHYDE DEHYDROGENASE"/>
    <property type="match status" value="1"/>
</dbReference>
<dbReference type="RefSeq" id="WP_305173667.1">
    <property type="nucleotide sequence ID" value="NZ_JAUUDS010000006.1"/>
</dbReference>
<dbReference type="InterPro" id="IPR046867">
    <property type="entry name" value="AldOxase/xan_DH_MoCoBD2"/>
</dbReference>
<dbReference type="PROSITE" id="PS51318">
    <property type="entry name" value="TAT"/>
    <property type="match status" value="1"/>
</dbReference>
<dbReference type="InterPro" id="IPR008274">
    <property type="entry name" value="AldOxase/xan_DH_MoCoBD1"/>
</dbReference>
<proteinExistence type="predicted"/>
<dbReference type="SMART" id="SM01008">
    <property type="entry name" value="Ald_Xan_dh_C"/>
    <property type="match status" value="1"/>
</dbReference>
<keyword evidence="1" id="KW-0472">Membrane</keyword>
<dbReference type="Proteomes" id="UP001230685">
    <property type="component" value="Unassembled WGS sequence"/>
</dbReference>
<dbReference type="Gene3D" id="3.30.365.10">
    <property type="entry name" value="Aldehyde oxidase/xanthine dehydrogenase, molybdopterin binding domain"/>
    <property type="match status" value="4"/>
</dbReference>
<evidence type="ECO:0000313" key="3">
    <source>
        <dbReference type="EMBL" id="MDP1027961.1"/>
    </source>
</evidence>